<name>A0A3A9YVQ3_9ACTN</name>
<evidence type="ECO:0000313" key="1">
    <source>
        <dbReference type="EMBL" id="RKN40128.1"/>
    </source>
</evidence>
<gene>
    <name evidence="1" type="ORF">D7294_19700</name>
</gene>
<accession>A0A3A9YVQ3</accession>
<sequence length="138" mass="13997">MEVRPGRSATVRIVRDRVYGEVDLSASAAELNRLAGAVAGGEGLLRSTAGPGGEHLAGVEVTKGAGPGVRIRLDASRGILVISGDEAARAVLADNLRAMAAAGDGGHLHLDHFPGHPYLAEGSVPLVVNSPHGGMPAR</sequence>
<reference evidence="1 2" key="1">
    <citation type="journal article" date="2014" name="Int. J. Syst. Evol. Microbiol.">
        <title>Streptomyces hoynatensis sp. nov., isolated from deep marine sediment.</title>
        <authorList>
            <person name="Veyisoglu A."/>
            <person name="Sahin N."/>
        </authorList>
    </citation>
    <scope>NUCLEOTIDE SEQUENCE [LARGE SCALE GENOMIC DNA]</scope>
    <source>
        <strain evidence="1 2">KCTC 29097</strain>
    </source>
</reference>
<evidence type="ECO:0000313" key="2">
    <source>
        <dbReference type="Proteomes" id="UP000272474"/>
    </source>
</evidence>
<dbReference type="OrthoDB" id="3696942at2"/>
<protein>
    <submittedName>
        <fullName evidence="1">Uncharacterized protein</fullName>
    </submittedName>
</protein>
<organism evidence="1 2">
    <name type="scientific">Streptomyces hoynatensis</name>
    <dbReference type="NCBI Taxonomy" id="1141874"/>
    <lineage>
        <taxon>Bacteria</taxon>
        <taxon>Bacillati</taxon>
        <taxon>Actinomycetota</taxon>
        <taxon>Actinomycetes</taxon>
        <taxon>Kitasatosporales</taxon>
        <taxon>Streptomycetaceae</taxon>
        <taxon>Streptomyces</taxon>
    </lineage>
</organism>
<dbReference type="InterPro" id="IPR029083">
    <property type="entry name" value="Imm32"/>
</dbReference>
<dbReference type="Pfam" id="PF15566">
    <property type="entry name" value="Imm32"/>
    <property type="match status" value="1"/>
</dbReference>
<comment type="caution">
    <text evidence="1">The sequence shown here is derived from an EMBL/GenBank/DDBJ whole genome shotgun (WGS) entry which is preliminary data.</text>
</comment>
<keyword evidence="2" id="KW-1185">Reference proteome</keyword>
<dbReference type="Proteomes" id="UP000272474">
    <property type="component" value="Unassembled WGS sequence"/>
</dbReference>
<dbReference type="AlphaFoldDB" id="A0A3A9YVQ3"/>
<proteinExistence type="predicted"/>
<dbReference type="EMBL" id="RBAL01000011">
    <property type="protein sequence ID" value="RKN40128.1"/>
    <property type="molecule type" value="Genomic_DNA"/>
</dbReference>